<dbReference type="EMBL" id="JBDIMF010000008">
    <property type="protein sequence ID" value="MEN2787940.1"/>
    <property type="molecule type" value="Genomic_DNA"/>
</dbReference>
<keyword evidence="3" id="KW-0804">Transcription</keyword>
<evidence type="ECO:0000256" key="1">
    <source>
        <dbReference type="ARBA" id="ARBA00023015"/>
    </source>
</evidence>
<evidence type="ECO:0000259" key="5">
    <source>
        <dbReference type="PROSITE" id="PS50043"/>
    </source>
</evidence>
<dbReference type="InterPro" id="IPR000792">
    <property type="entry name" value="Tscrpt_reg_LuxR_C"/>
</dbReference>
<evidence type="ECO:0000313" key="7">
    <source>
        <dbReference type="EMBL" id="MEN2787940.1"/>
    </source>
</evidence>
<comment type="caution">
    <text evidence="4">Lacks conserved residue(s) required for the propagation of feature annotation.</text>
</comment>
<dbReference type="InterPro" id="IPR036388">
    <property type="entry name" value="WH-like_DNA-bd_sf"/>
</dbReference>
<name>A0ABU9XWL2_9SPHN</name>
<sequence>MLDPPSAHRSSRSALDIRPHRRPAAIEPSLAPRAQLGLKHVYLIDKDDSTRVRLASSLSKRSSFAVRAFPSGEAFLATARDVPLGVVLIGCAMFGAEDPNILHHIRSLAEARFAPIIMASGGNIPLAVQAIKAGALDFIEKPCPIATLLSIVDDAFCEIIEDNAAAAHVRDAQDRIAALSPREYAVLSDLIEGHSNKVIAHHLTISPRTVEIYRANLMVKLHVRNLSEMLRVAFTAGIVPT</sequence>
<dbReference type="PRINTS" id="PR00038">
    <property type="entry name" value="HTHLUXR"/>
</dbReference>
<dbReference type="Pfam" id="PF00196">
    <property type="entry name" value="GerE"/>
    <property type="match status" value="1"/>
</dbReference>
<organism evidence="7 8">
    <name type="scientific">Sphingomonas qilianensis</name>
    <dbReference type="NCBI Taxonomy" id="1736690"/>
    <lineage>
        <taxon>Bacteria</taxon>
        <taxon>Pseudomonadati</taxon>
        <taxon>Pseudomonadota</taxon>
        <taxon>Alphaproteobacteria</taxon>
        <taxon>Sphingomonadales</taxon>
        <taxon>Sphingomonadaceae</taxon>
        <taxon>Sphingomonas</taxon>
    </lineage>
</organism>
<dbReference type="Gene3D" id="3.40.50.2300">
    <property type="match status" value="1"/>
</dbReference>
<evidence type="ECO:0000256" key="2">
    <source>
        <dbReference type="ARBA" id="ARBA00023125"/>
    </source>
</evidence>
<dbReference type="PROSITE" id="PS50110">
    <property type="entry name" value="RESPONSE_REGULATORY"/>
    <property type="match status" value="1"/>
</dbReference>
<dbReference type="SMART" id="SM00421">
    <property type="entry name" value="HTH_LUXR"/>
    <property type="match status" value="1"/>
</dbReference>
<dbReference type="Pfam" id="PF00072">
    <property type="entry name" value="Response_reg"/>
    <property type="match status" value="1"/>
</dbReference>
<dbReference type="RefSeq" id="WP_345866184.1">
    <property type="nucleotide sequence ID" value="NZ_JBDIMF010000008.1"/>
</dbReference>
<feature type="domain" description="Response regulatory" evidence="6">
    <location>
        <begin position="40"/>
        <end position="156"/>
    </location>
</feature>
<evidence type="ECO:0000313" key="8">
    <source>
        <dbReference type="Proteomes" id="UP001404104"/>
    </source>
</evidence>
<comment type="caution">
    <text evidence="7">The sequence shown here is derived from an EMBL/GenBank/DDBJ whole genome shotgun (WGS) entry which is preliminary data.</text>
</comment>
<keyword evidence="1" id="KW-0805">Transcription regulation</keyword>
<dbReference type="PANTHER" id="PTHR44688:SF16">
    <property type="entry name" value="DNA-BINDING TRANSCRIPTIONAL ACTIVATOR DEVR_DOSR"/>
    <property type="match status" value="1"/>
</dbReference>
<dbReference type="InterPro" id="IPR001789">
    <property type="entry name" value="Sig_transdc_resp-reg_receiver"/>
</dbReference>
<dbReference type="PROSITE" id="PS00622">
    <property type="entry name" value="HTH_LUXR_1"/>
    <property type="match status" value="1"/>
</dbReference>
<keyword evidence="8" id="KW-1185">Reference proteome</keyword>
<accession>A0ABU9XWL2</accession>
<keyword evidence="2" id="KW-0238">DNA-binding</keyword>
<dbReference type="SUPFAM" id="SSF52172">
    <property type="entry name" value="CheY-like"/>
    <property type="match status" value="1"/>
</dbReference>
<evidence type="ECO:0000256" key="3">
    <source>
        <dbReference type="ARBA" id="ARBA00023163"/>
    </source>
</evidence>
<reference evidence="7 8" key="1">
    <citation type="submission" date="2024-05" db="EMBL/GenBank/DDBJ databases">
        <authorList>
            <person name="Liu Q."/>
            <person name="Xin Y.-H."/>
        </authorList>
    </citation>
    <scope>NUCLEOTIDE SEQUENCE [LARGE SCALE GENOMIC DNA]</scope>
    <source>
        <strain evidence="7 8">CGMCC 1.15349</strain>
    </source>
</reference>
<protein>
    <submittedName>
        <fullName evidence="7">LuxR C-terminal-related transcriptional regulator</fullName>
    </submittedName>
</protein>
<gene>
    <name evidence="7" type="ORF">ABC969_16115</name>
</gene>
<proteinExistence type="predicted"/>
<evidence type="ECO:0000256" key="4">
    <source>
        <dbReference type="PROSITE-ProRule" id="PRU00169"/>
    </source>
</evidence>
<dbReference type="PANTHER" id="PTHR44688">
    <property type="entry name" value="DNA-BINDING TRANSCRIPTIONAL ACTIVATOR DEVR_DOSR"/>
    <property type="match status" value="1"/>
</dbReference>
<dbReference type="CDD" id="cd06170">
    <property type="entry name" value="LuxR_C_like"/>
    <property type="match status" value="1"/>
</dbReference>
<dbReference type="Gene3D" id="1.10.10.10">
    <property type="entry name" value="Winged helix-like DNA-binding domain superfamily/Winged helix DNA-binding domain"/>
    <property type="match status" value="1"/>
</dbReference>
<dbReference type="InterPro" id="IPR016032">
    <property type="entry name" value="Sig_transdc_resp-reg_C-effctor"/>
</dbReference>
<evidence type="ECO:0000259" key="6">
    <source>
        <dbReference type="PROSITE" id="PS50110"/>
    </source>
</evidence>
<dbReference type="Proteomes" id="UP001404104">
    <property type="component" value="Unassembled WGS sequence"/>
</dbReference>
<dbReference type="SMART" id="SM00448">
    <property type="entry name" value="REC"/>
    <property type="match status" value="1"/>
</dbReference>
<dbReference type="PROSITE" id="PS50043">
    <property type="entry name" value="HTH_LUXR_2"/>
    <property type="match status" value="1"/>
</dbReference>
<dbReference type="InterPro" id="IPR011006">
    <property type="entry name" value="CheY-like_superfamily"/>
</dbReference>
<dbReference type="SUPFAM" id="SSF46894">
    <property type="entry name" value="C-terminal effector domain of the bipartite response regulators"/>
    <property type="match status" value="1"/>
</dbReference>
<feature type="domain" description="HTH luxR-type" evidence="5">
    <location>
        <begin position="172"/>
        <end position="237"/>
    </location>
</feature>